<dbReference type="EMBL" id="OU898284">
    <property type="protein sequence ID" value="CAG9840966.1"/>
    <property type="molecule type" value="Genomic_DNA"/>
</dbReference>
<dbReference type="Proteomes" id="UP001153709">
    <property type="component" value="Chromosome 9"/>
</dbReference>
<protein>
    <submittedName>
        <fullName evidence="2">Uncharacterized protein</fullName>
    </submittedName>
</protein>
<evidence type="ECO:0000313" key="3">
    <source>
        <dbReference type="Proteomes" id="UP001153709"/>
    </source>
</evidence>
<feature type="region of interest" description="Disordered" evidence="1">
    <location>
        <begin position="136"/>
        <end position="177"/>
    </location>
</feature>
<evidence type="ECO:0000313" key="2">
    <source>
        <dbReference type="EMBL" id="CAG9840966.1"/>
    </source>
</evidence>
<keyword evidence="3" id="KW-1185">Reference proteome</keyword>
<dbReference type="AlphaFoldDB" id="A0A9N9T8L7"/>
<evidence type="ECO:0000256" key="1">
    <source>
        <dbReference type="SAM" id="MobiDB-lite"/>
    </source>
</evidence>
<accession>A0A9N9T8L7</accession>
<gene>
    <name evidence="2" type="ORF">DIABBA_LOCUS13572</name>
</gene>
<sequence length="311" mass="35270">MPLMMIIVLQGGSARRRRKHLISTRQITGLADAVLQQSLPPLAAAVIQRVPLGIKIKPSKAIFQKRIRNYFPFIFALCFLGDSDSLQEDVCAKETMEDVESVDSSGKNGAACKCEKQQQINEDDYSIARRKCQKAEETSDLNSSDNRPRRRRPPTKFATTSSSSDSESAIGHKNKTIQSNLPKKDQKLFPIYILTLCFLGDSDSLQEDVCAKETMEDVESEYLKHILRKLNMLQLIVTDLRAEVSNLSKISTSFPRELQEELTILNIWENFSLPLDSEEEFANFEDFFKCSEKNFESVSSILILIQNLVYS</sequence>
<name>A0A9N9T8L7_DIABA</name>
<organism evidence="2 3">
    <name type="scientific">Diabrotica balteata</name>
    <name type="common">Banded cucumber beetle</name>
    <dbReference type="NCBI Taxonomy" id="107213"/>
    <lineage>
        <taxon>Eukaryota</taxon>
        <taxon>Metazoa</taxon>
        <taxon>Ecdysozoa</taxon>
        <taxon>Arthropoda</taxon>
        <taxon>Hexapoda</taxon>
        <taxon>Insecta</taxon>
        <taxon>Pterygota</taxon>
        <taxon>Neoptera</taxon>
        <taxon>Endopterygota</taxon>
        <taxon>Coleoptera</taxon>
        <taxon>Polyphaga</taxon>
        <taxon>Cucujiformia</taxon>
        <taxon>Chrysomeloidea</taxon>
        <taxon>Chrysomelidae</taxon>
        <taxon>Galerucinae</taxon>
        <taxon>Diabroticina</taxon>
        <taxon>Diabroticites</taxon>
        <taxon>Diabrotica</taxon>
    </lineage>
</organism>
<reference evidence="2" key="1">
    <citation type="submission" date="2022-01" db="EMBL/GenBank/DDBJ databases">
        <authorList>
            <person name="King R."/>
        </authorList>
    </citation>
    <scope>NUCLEOTIDE SEQUENCE</scope>
</reference>
<proteinExistence type="predicted"/>